<keyword evidence="3" id="KW-1185">Reference proteome</keyword>
<sequence>MCPPIHLLLDFNSPPALTCGTHPCNCPSYPVDHLLKSHKKGKNYPSRILLSPELLPTPAQYAAAACPVRRRRLPSTPPPPAQYAAAGTGAVAGEVRPTSLRPDPPGPLPSAAQSRPPGPLALCAREAGAGGRRPGHRGAWRDFPATSLLELSPLFPLLPAAALLSSAPLR</sequence>
<dbReference type="EMBL" id="CM029053">
    <property type="protein sequence ID" value="KAG2544282.1"/>
    <property type="molecule type" value="Genomic_DNA"/>
</dbReference>
<reference evidence="2" key="1">
    <citation type="submission" date="2020-05" db="EMBL/GenBank/DDBJ databases">
        <title>WGS assembly of Panicum virgatum.</title>
        <authorList>
            <person name="Lovell J.T."/>
            <person name="Jenkins J."/>
            <person name="Shu S."/>
            <person name="Juenger T.E."/>
            <person name="Schmutz J."/>
        </authorList>
    </citation>
    <scope>NUCLEOTIDE SEQUENCE</scope>
    <source>
        <strain evidence="2">AP13</strain>
    </source>
</reference>
<dbReference type="AlphaFoldDB" id="A0A8T0N7J9"/>
<feature type="region of interest" description="Disordered" evidence="1">
    <location>
        <begin position="70"/>
        <end position="138"/>
    </location>
</feature>
<gene>
    <name evidence="2" type="ORF">PVAP13_9KG017666</name>
</gene>
<name>A0A8T0N7J9_PANVG</name>
<organism evidence="2 3">
    <name type="scientific">Panicum virgatum</name>
    <name type="common">Blackwell switchgrass</name>
    <dbReference type="NCBI Taxonomy" id="38727"/>
    <lineage>
        <taxon>Eukaryota</taxon>
        <taxon>Viridiplantae</taxon>
        <taxon>Streptophyta</taxon>
        <taxon>Embryophyta</taxon>
        <taxon>Tracheophyta</taxon>
        <taxon>Spermatophyta</taxon>
        <taxon>Magnoliopsida</taxon>
        <taxon>Liliopsida</taxon>
        <taxon>Poales</taxon>
        <taxon>Poaceae</taxon>
        <taxon>PACMAD clade</taxon>
        <taxon>Panicoideae</taxon>
        <taxon>Panicodae</taxon>
        <taxon>Paniceae</taxon>
        <taxon>Panicinae</taxon>
        <taxon>Panicum</taxon>
        <taxon>Panicum sect. Hiantes</taxon>
    </lineage>
</organism>
<accession>A0A8T0N7J9</accession>
<protein>
    <submittedName>
        <fullName evidence="2">Uncharacterized protein</fullName>
    </submittedName>
</protein>
<proteinExistence type="predicted"/>
<evidence type="ECO:0000313" key="2">
    <source>
        <dbReference type="EMBL" id="KAG2544282.1"/>
    </source>
</evidence>
<comment type="caution">
    <text evidence="2">The sequence shown here is derived from an EMBL/GenBank/DDBJ whole genome shotgun (WGS) entry which is preliminary data.</text>
</comment>
<feature type="compositionally biased region" description="Low complexity" evidence="1">
    <location>
        <begin position="82"/>
        <end position="93"/>
    </location>
</feature>
<evidence type="ECO:0000256" key="1">
    <source>
        <dbReference type="SAM" id="MobiDB-lite"/>
    </source>
</evidence>
<evidence type="ECO:0000313" key="3">
    <source>
        <dbReference type="Proteomes" id="UP000823388"/>
    </source>
</evidence>
<dbReference type="Proteomes" id="UP000823388">
    <property type="component" value="Chromosome 9K"/>
</dbReference>